<evidence type="ECO:0000259" key="1">
    <source>
        <dbReference type="Pfam" id="PF08874"/>
    </source>
</evidence>
<dbReference type="Pfam" id="PF12395">
    <property type="entry name" value="DUF3658"/>
    <property type="match status" value="1"/>
</dbReference>
<dbReference type="Proteomes" id="UP000601990">
    <property type="component" value="Unassembled WGS sequence"/>
</dbReference>
<evidence type="ECO:0000313" key="4">
    <source>
        <dbReference type="Proteomes" id="UP000601990"/>
    </source>
</evidence>
<keyword evidence="4" id="KW-1185">Reference proteome</keyword>
<feature type="domain" description="DUF3658" evidence="2">
    <location>
        <begin position="151"/>
        <end position="250"/>
    </location>
</feature>
<protein>
    <submittedName>
        <fullName evidence="3">DUF1835 domain-containing protein</fullName>
    </submittedName>
</protein>
<dbReference type="Pfam" id="PF08874">
    <property type="entry name" value="DUF1835"/>
    <property type="match status" value="1"/>
</dbReference>
<name>A0ABX1N6E2_9RHOO</name>
<dbReference type="EMBL" id="WTVH01000038">
    <property type="protein sequence ID" value="NMF94856.1"/>
    <property type="molecule type" value="Genomic_DNA"/>
</dbReference>
<reference evidence="3" key="1">
    <citation type="submission" date="2019-12" db="EMBL/GenBank/DDBJ databases">
        <title>Comparative genomics gives insights into the taxonomy of the Azoarcus-Aromatoleum group and reveals separate origins of nif in the plant-associated Azoarcus and non-plant-associated Aromatoleum sub-groups.</title>
        <authorList>
            <person name="Lafos M."/>
            <person name="Maluk M."/>
            <person name="Batista M."/>
            <person name="Junghare M."/>
            <person name="Carmona M."/>
            <person name="Faoro H."/>
            <person name="Cruz L.M."/>
            <person name="Battistoni F."/>
            <person name="De Souza E."/>
            <person name="Pedrosa F."/>
            <person name="Chen W.-M."/>
            <person name="Poole P.S."/>
            <person name="Dixon R.A."/>
            <person name="James E.K."/>
        </authorList>
    </citation>
    <scope>NUCLEOTIDE SEQUENCE</scope>
    <source>
        <strain evidence="3">U120</strain>
    </source>
</reference>
<sequence length="270" mass="29237">MTDEATHLVLGDAAAGVLRDAMRAGMPAAAPILRFRDIYCIGPLGTLGTADGPASRARYWAQLLPDAPPGVTEFDEEETRYAHAADAARHGTVFIWTGAHSSSQLWLQRLCATFSPQAADVRLVEAVDPGAASGGRRAVTQFDPGDLGELLARMRALDGGEIARLAGEWQRNRSVPSGVRRWTDGRITHHGDDFYDALLLTQCDDDWQAADQVIGAAQWECDEFLADVFFAWRLRCLARSGRLLWRSPNGSPAEAMVRLPGSGGAQGTLH</sequence>
<evidence type="ECO:0000259" key="2">
    <source>
        <dbReference type="Pfam" id="PF12395"/>
    </source>
</evidence>
<accession>A0ABX1N6E2</accession>
<proteinExistence type="predicted"/>
<dbReference type="InterPro" id="IPR022123">
    <property type="entry name" value="DUF3658"/>
</dbReference>
<feature type="domain" description="DUF1835" evidence="1">
    <location>
        <begin position="7"/>
        <end position="125"/>
    </location>
</feature>
<evidence type="ECO:0000313" key="3">
    <source>
        <dbReference type="EMBL" id="NMF94856.1"/>
    </source>
</evidence>
<comment type="caution">
    <text evidence="3">The sequence shown here is derived from an EMBL/GenBank/DDBJ whole genome shotgun (WGS) entry which is preliminary data.</text>
</comment>
<dbReference type="InterPro" id="IPR014973">
    <property type="entry name" value="DUF1835"/>
</dbReference>
<organism evidence="3 4">
    <name type="scientific">Aromatoleum buckelii</name>
    <dbReference type="NCBI Taxonomy" id="200254"/>
    <lineage>
        <taxon>Bacteria</taxon>
        <taxon>Pseudomonadati</taxon>
        <taxon>Pseudomonadota</taxon>
        <taxon>Betaproteobacteria</taxon>
        <taxon>Rhodocyclales</taxon>
        <taxon>Rhodocyclaceae</taxon>
        <taxon>Aromatoleum</taxon>
    </lineage>
</organism>
<gene>
    <name evidence="3" type="ORF">GO608_16185</name>
</gene>